<dbReference type="Proteomes" id="UP000221339">
    <property type="component" value="Segment"/>
</dbReference>
<gene>
    <name evidence="1" type="ORF">CPT_Seuss68</name>
</gene>
<organism evidence="1 2">
    <name type="scientific">Caulobacter phage Seuss</name>
    <dbReference type="NCBI Taxonomy" id="1675601"/>
    <lineage>
        <taxon>Viruses</taxon>
        <taxon>Duplodnaviria</taxon>
        <taxon>Heunggongvirae</taxon>
        <taxon>Uroviricota</taxon>
        <taxon>Caudoviricetes</taxon>
        <taxon>Seussvirus</taxon>
        <taxon>Seussvirus seuss</taxon>
    </lineage>
</organism>
<evidence type="ECO:0000313" key="2">
    <source>
        <dbReference type="Proteomes" id="UP000221339"/>
    </source>
</evidence>
<keyword evidence="2" id="KW-1185">Reference proteome</keyword>
<accession>A0A0K1LMA1</accession>
<reference evidence="1 2" key="1">
    <citation type="journal article" date="2015" name="Genome Announc.">
        <title>Complete Genome Sequence of Caulobacter crescentus Siphophage Seuss.</title>
        <authorList>
            <person name="Sloan J.M."/>
            <person name="Keene J.L."/>
            <person name="Cahill J.L."/>
            <person name="Rasche E.S."/>
            <person name="Kuty Everett G.F."/>
        </authorList>
    </citation>
    <scope>NUCLEOTIDE SEQUENCE [LARGE SCALE GENOMIC DNA]</scope>
</reference>
<name>A0A0K1LMA1_9CAUD</name>
<proteinExistence type="predicted"/>
<protein>
    <submittedName>
        <fullName evidence="1">Uncharacterized protein</fullName>
    </submittedName>
</protein>
<evidence type="ECO:0000313" key="1">
    <source>
        <dbReference type="EMBL" id="AKU43594.1"/>
    </source>
</evidence>
<dbReference type="EMBL" id="KT001914">
    <property type="protein sequence ID" value="AKU43594.1"/>
    <property type="molecule type" value="Genomic_DNA"/>
</dbReference>
<sequence>MAKTASQYQEGDLVTIKGLVESVGADGNIRVKLDTHLDHDALDLYDQDLTLLKRPLKNGDPVKYGTRKPKFGTFQEEVLGGQLSVVLVAGGNKENLNDFETVKTIDLSAATEAELQAAIHQASAAPTPSE</sequence>